<dbReference type="GO" id="GO:0008233">
    <property type="term" value="F:peptidase activity"/>
    <property type="evidence" value="ECO:0007669"/>
    <property type="project" value="UniProtKB-KW"/>
</dbReference>
<keyword evidence="10" id="KW-1185">Reference proteome</keyword>
<dbReference type="AlphaFoldDB" id="A0A6P2BYR7"/>
<dbReference type="PANTHER" id="PTHR13604">
    <property type="entry name" value="DC12-RELATED"/>
    <property type="match status" value="1"/>
</dbReference>
<organism evidence="9 10">
    <name type="scientific">Trebonia kvetii</name>
    <dbReference type="NCBI Taxonomy" id="2480626"/>
    <lineage>
        <taxon>Bacteria</taxon>
        <taxon>Bacillati</taxon>
        <taxon>Actinomycetota</taxon>
        <taxon>Actinomycetes</taxon>
        <taxon>Streptosporangiales</taxon>
        <taxon>Treboniaceae</taxon>
        <taxon>Trebonia</taxon>
    </lineage>
</organism>
<keyword evidence="3" id="KW-0227">DNA damage</keyword>
<evidence type="ECO:0000256" key="3">
    <source>
        <dbReference type="ARBA" id="ARBA00022763"/>
    </source>
</evidence>
<dbReference type="InterPro" id="IPR003738">
    <property type="entry name" value="SRAP"/>
</dbReference>
<dbReference type="GO" id="GO:0016829">
    <property type="term" value="F:lyase activity"/>
    <property type="evidence" value="ECO:0007669"/>
    <property type="project" value="UniProtKB-KW"/>
</dbReference>
<dbReference type="EC" id="3.4.-.-" evidence="8"/>
<accession>A0A6P2BYR7</accession>
<comment type="caution">
    <text evidence="9">The sequence shown here is derived from an EMBL/GenBank/DDBJ whole genome shotgun (WGS) entry which is preliminary data.</text>
</comment>
<evidence type="ECO:0000256" key="1">
    <source>
        <dbReference type="ARBA" id="ARBA00008136"/>
    </source>
</evidence>
<dbReference type="GO" id="GO:0006508">
    <property type="term" value="P:proteolysis"/>
    <property type="evidence" value="ECO:0007669"/>
    <property type="project" value="UniProtKB-KW"/>
</dbReference>
<evidence type="ECO:0000256" key="8">
    <source>
        <dbReference type="RuleBase" id="RU364100"/>
    </source>
</evidence>
<keyword evidence="2 8" id="KW-0645">Protease</keyword>
<dbReference type="Gene3D" id="3.90.1680.10">
    <property type="entry name" value="SOS response associated peptidase-like"/>
    <property type="match status" value="1"/>
</dbReference>
<comment type="similarity">
    <text evidence="1 8">Belongs to the SOS response-associated peptidase family.</text>
</comment>
<dbReference type="Pfam" id="PF02586">
    <property type="entry name" value="SRAP"/>
    <property type="match status" value="1"/>
</dbReference>
<dbReference type="EMBL" id="RPFW01000003">
    <property type="protein sequence ID" value="TVZ04070.1"/>
    <property type="molecule type" value="Genomic_DNA"/>
</dbReference>
<evidence type="ECO:0000256" key="7">
    <source>
        <dbReference type="ARBA" id="ARBA00023239"/>
    </source>
</evidence>
<protein>
    <recommendedName>
        <fullName evidence="8">Abasic site processing protein</fullName>
        <ecNumber evidence="8">3.4.-.-</ecNumber>
    </recommendedName>
</protein>
<dbReference type="PANTHER" id="PTHR13604:SF0">
    <property type="entry name" value="ABASIC SITE PROCESSING PROTEIN HMCES"/>
    <property type="match status" value="1"/>
</dbReference>
<evidence type="ECO:0000256" key="5">
    <source>
        <dbReference type="ARBA" id="ARBA00023124"/>
    </source>
</evidence>
<evidence type="ECO:0000256" key="2">
    <source>
        <dbReference type="ARBA" id="ARBA00022670"/>
    </source>
</evidence>
<dbReference type="SUPFAM" id="SSF143081">
    <property type="entry name" value="BB1717-like"/>
    <property type="match status" value="1"/>
</dbReference>
<dbReference type="InterPro" id="IPR036590">
    <property type="entry name" value="SRAP-like"/>
</dbReference>
<gene>
    <name evidence="9" type="ORF">EAS64_16775</name>
</gene>
<keyword evidence="7" id="KW-0456">Lyase</keyword>
<evidence type="ECO:0000256" key="4">
    <source>
        <dbReference type="ARBA" id="ARBA00022801"/>
    </source>
</evidence>
<evidence type="ECO:0000313" key="9">
    <source>
        <dbReference type="EMBL" id="TVZ04070.1"/>
    </source>
</evidence>
<evidence type="ECO:0000256" key="6">
    <source>
        <dbReference type="ARBA" id="ARBA00023125"/>
    </source>
</evidence>
<dbReference type="GO" id="GO:0106300">
    <property type="term" value="P:protein-DNA covalent cross-linking repair"/>
    <property type="evidence" value="ECO:0007669"/>
    <property type="project" value="InterPro"/>
</dbReference>
<dbReference type="RefSeq" id="WP_145853940.1">
    <property type="nucleotide sequence ID" value="NZ_RPFW01000003.1"/>
</dbReference>
<proteinExistence type="inferred from homology"/>
<dbReference type="GO" id="GO:0003697">
    <property type="term" value="F:single-stranded DNA binding"/>
    <property type="evidence" value="ECO:0007669"/>
    <property type="project" value="InterPro"/>
</dbReference>
<keyword evidence="4 8" id="KW-0378">Hydrolase</keyword>
<dbReference type="Proteomes" id="UP000460272">
    <property type="component" value="Unassembled WGS sequence"/>
</dbReference>
<keyword evidence="5" id="KW-0190">Covalent protein-DNA linkage</keyword>
<reference evidence="9 10" key="1">
    <citation type="submission" date="2018-11" db="EMBL/GenBank/DDBJ databases">
        <title>Trebonia kvetii gen.nov., sp.nov., a novel acidophilic actinobacterium, and proposal of the new actinobacterial family Treboniaceae fam. nov.</title>
        <authorList>
            <person name="Rapoport D."/>
            <person name="Sagova-Mareckova M."/>
            <person name="Sedlacek I."/>
            <person name="Provaznik J."/>
            <person name="Kralova S."/>
            <person name="Pavlinic D."/>
            <person name="Benes V."/>
            <person name="Kopecky J."/>
        </authorList>
    </citation>
    <scope>NUCLEOTIDE SEQUENCE [LARGE SCALE GENOMIC DNA]</scope>
    <source>
        <strain evidence="9 10">15Tr583</strain>
    </source>
</reference>
<sequence>MCGRFVSARKRLELLEEFAATRDAVPADRDADYNVAPTKRIYTVLTHKDERELRLVRWGLVPSWAKDTKVGARMINARAETVAVKPSFRAAFARRRCLIPADGYYEWMTEDKVKQPYYIYRTDGGILAFAGIYELWRDSQVPEDDENAWYWSASIITTQAEDEIGRIHDRTPMTIAPDDWTDWLDPANNEKEMLLTVMRPATSSGSRGLTSYKVSTEVNSVRNNGASLIEPLGDPESPGSSLF</sequence>
<evidence type="ECO:0000313" key="10">
    <source>
        <dbReference type="Proteomes" id="UP000460272"/>
    </source>
</evidence>
<name>A0A6P2BYR7_9ACTN</name>
<keyword evidence="6" id="KW-0238">DNA-binding</keyword>
<dbReference type="OrthoDB" id="9782620at2"/>